<dbReference type="AlphaFoldDB" id="A0A0B7BIK4"/>
<evidence type="ECO:0000313" key="1">
    <source>
        <dbReference type="EMBL" id="CEK92722.1"/>
    </source>
</evidence>
<name>A0A0B7BIK4_9EUPU</name>
<protein>
    <submittedName>
        <fullName evidence="1">Uncharacterized protein</fullName>
    </submittedName>
</protein>
<proteinExistence type="predicted"/>
<dbReference type="EMBL" id="HACG01045857">
    <property type="protein sequence ID" value="CEK92722.1"/>
    <property type="molecule type" value="Transcribed_RNA"/>
</dbReference>
<accession>A0A0B7BIK4</accession>
<organism evidence="1">
    <name type="scientific">Arion vulgaris</name>
    <dbReference type="NCBI Taxonomy" id="1028688"/>
    <lineage>
        <taxon>Eukaryota</taxon>
        <taxon>Metazoa</taxon>
        <taxon>Spiralia</taxon>
        <taxon>Lophotrochozoa</taxon>
        <taxon>Mollusca</taxon>
        <taxon>Gastropoda</taxon>
        <taxon>Heterobranchia</taxon>
        <taxon>Euthyneura</taxon>
        <taxon>Panpulmonata</taxon>
        <taxon>Eupulmonata</taxon>
        <taxon>Stylommatophora</taxon>
        <taxon>Helicina</taxon>
        <taxon>Arionoidea</taxon>
        <taxon>Arionidae</taxon>
        <taxon>Arion</taxon>
    </lineage>
</organism>
<reference evidence="1" key="1">
    <citation type="submission" date="2014-12" db="EMBL/GenBank/DDBJ databases">
        <title>Insight into the proteome of Arion vulgaris.</title>
        <authorList>
            <person name="Aradska J."/>
            <person name="Bulat T."/>
            <person name="Smidak R."/>
            <person name="Sarate P."/>
            <person name="Gangsoo J."/>
            <person name="Sialana F."/>
            <person name="Bilban M."/>
            <person name="Lubec G."/>
        </authorList>
    </citation>
    <scope>NUCLEOTIDE SEQUENCE</scope>
    <source>
        <tissue evidence="1">Skin</tissue>
    </source>
</reference>
<gene>
    <name evidence="1" type="primary">ORF189822</name>
</gene>
<sequence length="68" mass="7891">MKSRHLIINVKTTSSFILSLAQQQLVTTREITNHILSVPSEMISMSSYRLSKYVFILGCTYLDHLRLY</sequence>